<evidence type="ECO:0000313" key="6">
    <source>
        <dbReference type="Proteomes" id="UP001321014"/>
    </source>
</evidence>
<dbReference type="Pfam" id="PF13181">
    <property type="entry name" value="TPR_8"/>
    <property type="match status" value="1"/>
</dbReference>
<evidence type="ECO:0000259" key="4">
    <source>
        <dbReference type="SMART" id="SM01043"/>
    </source>
</evidence>
<dbReference type="InterPro" id="IPR051677">
    <property type="entry name" value="AfsR-DnrI-RedD_regulator"/>
</dbReference>
<dbReference type="SMART" id="SM01043">
    <property type="entry name" value="BTAD"/>
    <property type="match status" value="1"/>
</dbReference>
<dbReference type="InterPro" id="IPR011990">
    <property type="entry name" value="TPR-like_helical_dom_sf"/>
</dbReference>
<dbReference type="SMART" id="SM00862">
    <property type="entry name" value="Trans_reg_C"/>
    <property type="match status" value="1"/>
</dbReference>
<dbReference type="PANTHER" id="PTHR35807">
    <property type="entry name" value="TRANSCRIPTIONAL REGULATOR REDD-RELATED"/>
    <property type="match status" value="1"/>
</dbReference>
<dbReference type="Proteomes" id="UP001321014">
    <property type="component" value="Unassembled WGS sequence"/>
</dbReference>
<sequence>MTTPNGVPVAITGRKIQGLLSILAFSPGLTASRDRLVGLLWSDRDDDHSRNSLRQALVALRKRLGDAALDILETERDDVRLVQDRISCDVSEMKSLADAGEWSRAAALYRGPLLDGINVRDAAFEEWASFERQKVAELAFGVHEQIFEAAEGGERLAAANMLLALEPFRERAHRAVMTALVQTGARDQALRQYEACRVMLENELGTEPAAETEALRAAILAGAVSTPASGRVGNGDDAPGVRVLPSIAVLPFANISGDPTDAIFADGIAEDIITALSKLSKLFVVARNSTFTYKGKAVDIRKVGQEQKVRYVLDGSVQHGAGWLRIAVQLIDATTGHHLWAQRYDRATTDLFEIQDELTREVTSALQIELTEGEQARLWASGTKNLEAWEATIQIPELLHSHRRIDIAPARRLAERALQLDPGYASAWAMLGWSYWNEAYNCWSDEPEAALAKALEAMEKAREIDDSNPDTLALLAFLHISLGKHDAARDFANRAMLLGPSNSFAPAVAANVELYSNNPAAMVPLLKRAMRLCPIYPAWYLGDLAYAYLLLDRREEAISAAQESARIDPDYVYNHFVLAVAFAELGRIGEARAATEDILRIEPGSSITKYRESPFQEERVIERIVRGLRRAGLPE</sequence>
<dbReference type="Gene3D" id="3.40.50.10070">
    <property type="entry name" value="TolB, N-terminal domain"/>
    <property type="match status" value="1"/>
</dbReference>
<dbReference type="InterPro" id="IPR005158">
    <property type="entry name" value="BTAD"/>
</dbReference>
<dbReference type="InterPro" id="IPR019734">
    <property type="entry name" value="TPR_rpt"/>
</dbReference>
<dbReference type="InterPro" id="IPR036388">
    <property type="entry name" value="WH-like_DNA-bd_sf"/>
</dbReference>
<proteinExistence type="inferred from homology"/>
<feature type="domain" description="Bacterial transcriptional activator" evidence="4">
    <location>
        <begin position="88"/>
        <end position="220"/>
    </location>
</feature>
<organism evidence="5 6">
    <name type="scientific">Ruegeria marisflavi</name>
    <dbReference type="NCBI Taxonomy" id="2984152"/>
    <lineage>
        <taxon>Bacteria</taxon>
        <taxon>Pseudomonadati</taxon>
        <taxon>Pseudomonadota</taxon>
        <taxon>Alphaproteobacteria</taxon>
        <taxon>Rhodobacterales</taxon>
        <taxon>Roseobacteraceae</taxon>
        <taxon>Ruegeria</taxon>
    </lineage>
</organism>
<gene>
    <name evidence="5" type="ORF">OEZ49_12985</name>
</gene>
<dbReference type="InterPro" id="IPR001867">
    <property type="entry name" value="OmpR/PhoB-type_DNA-bd"/>
</dbReference>
<dbReference type="SUPFAM" id="SSF48452">
    <property type="entry name" value="TPR-like"/>
    <property type="match status" value="2"/>
</dbReference>
<keyword evidence="6" id="KW-1185">Reference proteome</keyword>
<dbReference type="Gene3D" id="1.25.40.10">
    <property type="entry name" value="Tetratricopeptide repeat domain"/>
    <property type="match status" value="3"/>
</dbReference>
<reference evidence="5 6" key="1">
    <citation type="submission" date="2022-10" db="EMBL/GenBank/DDBJ databases">
        <title>Ruegeria sp. nov., isolated from ocean surface water.</title>
        <authorList>
            <person name="He W."/>
            <person name="Wang L."/>
            <person name="Zhang D.-F."/>
        </authorList>
    </citation>
    <scope>NUCLEOTIDE SEQUENCE [LARGE SCALE GENOMIC DNA]</scope>
    <source>
        <strain evidence="5 6">WL0004</strain>
    </source>
</reference>
<evidence type="ECO:0000256" key="2">
    <source>
        <dbReference type="ARBA" id="ARBA00023125"/>
    </source>
</evidence>
<evidence type="ECO:0008006" key="7">
    <source>
        <dbReference type="Google" id="ProtNLM"/>
    </source>
</evidence>
<evidence type="ECO:0000256" key="1">
    <source>
        <dbReference type="ARBA" id="ARBA00005820"/>
    </source>
</evidence>
<dbReference type="EMBL" id="JAOVQN010000012">
    <property type="protein sequence ID" value="MCU9838687.1"/>
    <property type="molecule type" value="Genomic_DNA"/>
</dbReference>
<comment type="similarity">
    <text evidence="1">Belongs to the AfsR/DnrI/RedD regulatory family.</text>
</comment>
<dbReference type="Gene3D" id="1.10.10.10">
    <property type="entry name" value="Winged helix-like DNA-binding domain superfamily/Winged helix DNA-binding domain"/>
    <property type="match status" value="1"/>
</dbReference>
<name>A0ABT2WSM7_9RHOB</name>
<protein>
    <recommendedName>
        <fullName evidence="7">Bacterial transcriptional activator domain-containing protein</fullName>
    </recommendedName>
</protein>
<accession>A0ABT2WSM7</accession>
<dbReference type="SUPFAM" id="SSF46894">
    <property type="entry name" value="C-terminal effector domain of the bipartite response regulators"/>
    <property type="match status" value="1"/>
</dbReference>
<dbReference type="SMART" id="SM00028">
    <property type="entry name" value="TPR"/>
    <property type="match status" value="3"/>
</dbReference>
<evidence type="ECO:0000313" key="5">
    <source>
        <dbReference type="EMBL" id="MCU9838687.1"/>
    </source>
</evidence>
<dbReference type="InterPro" id="IPR016032">
    <property type="entry name" value="Sig_transdc_resp-reg_C-effctor"/>
</dbReference>
<feature type="domain" description="OmpR/PhoB-type" evidence="3">
    <location>
        <begin position="6"/>
        <end position="81"/>
    </location>
</feature>
<dbReference type="RefSeq" id="WP_263388703.1">
    <property type="nucleotide sequence ID" value="NZ_JAOVQN010000012.1"/>
</dbReference>
<evidence type="ECO:0000259" key="3">
    <source>
        <dbReference type="SMART" id="SM00862"/>
    </source>
</evidence>
<dbReference type="Pfam" id="PF03704">
    <property type="entry name" value="BTAD"/>
    <property type="match status" value="1"/>
</dbReference>
<keyword evidence="2" id="KW-0238">DNA-binding</keyword>
<comment type="caution">
    <text evidence="5">The sequence shown here is derived from an EMBL/GenBank/DDBJ whole genome shotgun (WGS) entry which is preliminary data.</text>
</comment>